<dbReference type="Gene3D" id="1.20.120.520">
    <property type="entry name" value="nmb1532 protein domain like"/>
    <property type="match status" value="1"/>
</dbReference>
<keyword evidence="4" id="KW-0408">Iron</keyword>
<dbReference type="Pfam" id="PF04405">
    <property type="entry name" value="ScdA_N"/>
    <property type="match status" value="1"/>
</dbReference>
<dbReference type="InterPro" id="IPR012312">
    <property type="entry name" value="Hemerythrin-like"/>
</dbReference>
<dbReference type="PANTHER" id="PTHR36438">
    <property type="entry name" value="IRON-SULFUR CLUSTER REPAIR PROTEIN YTFE"/>
    <property type="match status" value="1"/>
</dbReference>
<reference evidence="6 7" key="1">
    <citation type="submission" date="2019-07" db="EMBL/GenBank/DDBJ databases">
        <title>Insights of Desulfuromonas acetexigens electromicrobiology.</title>
        <authorList>
            <person name="Katuri K."/>
            <person name="Sapireddy V."/>
            <person name="Shaw D.R."/>
            <person name="Saikaly P."/>
        </authorList>
    </citation>
    <scope>NUCLEOTIDE SEQUENCE [LARGE SCALE GENOMIC DNA]</scope>
    <source>
        <strain evidence="6 7">2873</strain>
    </source>
</reference>
<dbReference type="Gene3D" id="1.10.3910.10">
    <property type="entry name" value="SP0561-like"/>
    <property type="match status" value="1"/>
</dbReference>
<evidence type="ECO:0000256" key="1">
    <source>
        <dbReference type="ARBA" id="ARBA00004496"/>
    </source>
</evidence>
<comment type="caution">
    <text evidence="6">The sequence shown here is derived from an EMBL/GenBank/DDBJ whole genome shotgun (WGS) entry which is preliminary data.</text>
</comment>
<dbReference type="GO" id="GO:0005737">
    <property type="term" value="C:cytoplasm"/>
    <property type="evidence" value="ECO:0007669"/>
    <property type="project" value="UniProtKB-SubCell"/>
</dbReference>
<dbReference type="Proteomes" id="UP000317155">
    <property type="component" value="Unassembled WGS sequence"/>
</dbReference>
<dbReference type="NCBIfam" id="TIGR03652">
    <property type="entry name" value="FeS_repair_RIC"/>
    <property type="match status" value="1"/>
</dbReference>
<keyword evidence="2" id="KW-0963">Cytoplasm</keyword>
<gene>
    <name evidence="6" type="primary">ric</name>
    <name evidence="6" type="ORF">FL622_10815</name>
</gene>
<keyword evidence="3" id="KW-0479">Metal-binding</keyword>
<protein>
    <submittedName>
        <fullName evidence="6">Iron-sulfur cluster repair di-iron protein</fullName>
    </submittedName>
</protein>
<accession>A0A550JBH5</accession>
<evidence type="ECO:0000259" key="5">
    <source>
        <dbReference type="Pfam" id="PF01814"/>
    </source>
</evidence>
<name>A0A550JBH5_9BACT</name>
<dbReference type="InterPro" id="IPR038062">
    <property type="entry name" value="ScdA-like_N_sf"/>
</dbReference>
<dbReference type="EMBL" id="VJVV01000007">
    <property type="protein sequence ID" value="TRO80574.1"/>
    <property type="molecule type" value="Genomic_DNA"/>
</dbReference>
<sequence length="243" mass="27545">MPETSKPQTPEIANKTIGEFVAEDYRTAAVFERHGIDFCCGGQGTLAKVCKEKGLDSGQILSEIEAVRNEPAKRGENYAAWELPFLADYIVNTHHVWLKENDPTITAYTRKIADVHGAHHPEVIEIAALFEKIATDMDAHLREEEEVFFPAVKRAAAARKAGQTPAREDRKVIKESLEQLKREHEEVGDAIHRIRHLAKDYAIPADVCNTFMVTYQKLQEFEEDLHKHVHLENNILFPKAAQL</sequence>
<dbReference type="OrthoDB" id="9797132at2"/>
<proteinExistence type="predicted"/>
<evidence type="ECO:0000313" key="7">
    <source>
        <dbReference type="Proteomes" id="UP000317155"/>
    </source>
</evidence>
<evidence type="ECO:0000256" key="4">
    <source>
        <dbReference type="ARBA" id="ARBA00023004"/>
    </source>
</evidence>
<comment type="subcellular location">
    <subcellularLocation>
        <location evidence="1">Cytoplasm</location>
    </subcellularLocation>
</comment>
<dbReference type="RefSeq" id="WP_092058156.1">
    <property type="nucleotide sequence ID" value="NZ_FOJJ01000039.1"/>
</dbReference>
<feature type="domain" description="Hemerythrin-like" evidence="5">
    <location>
        <begin position="93"/>
        <end position="240"/>
    </location>
</feature>
<evidence type="ECO:0000313" key="6">
    <source>
        <dbReference type="EMBL" id="TRO80574.1"/>
    </source>
</evidence>
<dbReference type="GO" id="GO:0046872">
    <property type="term" value="F:metal ion binding"/>
    <property type="evidence" value="ECO:0007669"/>
    <property type="project" value="UniProtKB-KW"/>
</dbReference>
<dbReference type="Pfam" id="PF01814">
    <property type="entry name" value="Hemerythrin"/>
    <property type="match status" value="1"/>
</dbReference>
<organism evidence="6 7">
    <name type="scientific">Trichloromonas acetexigens</name>
    <dbReference type="NCBI Taxonomy" id="38815"/>
    <lineage>
        <taxon>Bacteria</taxon>
        <taxon>Pseudomonadati</taxon>
        <taxon>Thermodesulfobacteriota</taxon>
        <taxon>Desulfuromonadia</taxon>
        <taxon>Desulfuromonadales</taxon>
        <taxon>Trichloromonadaceae</taxon>
        <taxon>Trichloromonas</taxon>
    </lineage>
</organism>
<dbReference type="InterPro" id="IPR019903">
    <property type="entry name" value="RIC_family"/>
</dbReference>
<dbReference type="AlphaFoldDB" id="A0A550JBH5"/>
<keyword evidence="7" id="KW-1185">Reference proteome</keyword>
<evidence type="ECO:0000256" key="2">
    <source>
        <dbReference type="ARBA" id="ARBA00022490"/>
    </source>
</evidence>
<dbReference type="PANTHER" id="PTHR36438:SF1">
    <property type="entry name" value="IRON-SULFUR CLUSTER REPAIR PROTEIN YTFE"/>
    <property type="match status" value="1"/>
</dbReference>
<evidence type="ECO:0000256" key="3">
    <source>
        <dbReference type="ARBA" id="ARBA00022723"/>
    </source>
</evidence>